<dbReference type="PANTHER" id="PTHR47505:SF1">
    <property type="entry name" value="DNA UTILIZATION PROTEIN YHGH"/>
    <property type="match status" value="1"/>
</dbReference>
<dbReference type="AlphaFoldDB" id="A0A918FFH6"/>
<dbReference type="InterPro" id="IPR029057">
    <property type="entry name" value="PRTase-like"/>
</dbReference>
<feature type="compositionally biased region" description="Basic and acidic residues" evidence="2">
    <location>
        <begin position="228"/>
        <end position="239"/>
    </location>
</feature>
<reference evidence="3" key="2">
    <citation type="submission" date="2020-09" db="EMBL/GenBank/DDBJ databases">
        <authorList>
            <person name="Sun Q."/>
            <person name="Ohkuma M."/>
        </authorList>
    </citation>
    <scope>NUCLEOTIDE SEQUENCE</scope>
    <source>
        <strain evidence="3">JCM 3346</strain>
    </source>
</reference>
<dbReference type="InterPro" id="IPR051910">
    <property type="entry name" value="ComF/GntX_DNA_util-trans"/>
</dbReference>
<dbReference type="EMBL" id="BMRJ01000004">
    <property type="protein sequence ID" value="GGR34776.1"/>
    <property type="molecule type" value="Genomic_DNA"/>
</dbReference>
<dbReference type="SUPFAM" id="SSF53271">
    <property type="entry name" value="PRTase-like"/>
    <property type="match status" value="1"/>
</dbReference>
<keyword evidence="4" id="KW-1185">Reference proteome</keyword>
<dbReference type="Proteomes" id="UP000610303">
    <property type="component" value="Unassembled WGS sequence"/>
</dbReference>
<dbReference type="RefSeq" id="WP_189086312.1">
    <property type="nucleotide sequence ID" value="NZ_BMRJ01000004.1"/>
</dbReference>
<evidence type="ECO:0000313" key="4">
    <source>
        <dbReference type="Proteomes" id="UP000610303"/>
    </source>
</evidence>
<protein>
    <recommendedName>
        <fullName evidence="5">ComF family protein</fullName>
    </recommendedName>
</protein>
<dbReference type="Gene3D" id="3.40.50.2020">
    <property type="match status" value="1"/>
</dbReference>
<dbReference type="PANTHER" id="PTHR47505">
    <property type="entry name" value="DNA UTILIZATION PROTEIN YHGH"/>
    <property type="match status" value="1"/>
</dbReference>
<dbReference type="InterPro" id="IPR000836">
    <property type="entry name" value="PRTase_dom"/>
</dbReference>
<evidence type="ECO:0008006" key="5">
    <source>
        <dbReference type="Google" id="ProtNLM"/>
    </source>
</evidence>
<evidence type="ECO:0000256" key="1">
    <source>
        <dbReference type="ARBA" id="ARBA00008007"/>
    </source>
</evidence>
<evidence type="ECO:0000313" key="3">
    <source>
        <dbReference type="EMBL" id="GGR34776.1"/>
    </source>
</evidence>
<organism evidence="3 4">
    <name type="scientific">Agromyces mediolanus</name>
    <name type="common">Corynebacterium mediolanum</name>
    <dbReference type="NCBI Taxonomy" id="41986"/>
    <lineage>
        <taxon>Bacteria</taxon>
        <taxon>Bacillati</taxon>
        <taxon>Actinomycetota</taxon>
        <taxon>Actinomycetes</taxon>
        <taxon>Micrococcales</taxon>
        <taxon>Microbacteriaceae</taxon>
        <taxon>Agromyces</taxon>
    </lineage>
</organism>
<dbReference type="CDD" id="cd06223">
    <property type="entry name" value="PRTases_typeI"/>
    <property type="match status" value="1"/>
</dbReference>
<gene>
    <name evidence="3" type="ORF">GCM10010196_31100</name>
</gene>
<accession>A0A918FFH6</accession>
<sequence>MDRSRVGAAFAEAVALALPVSCAGCGAFDRSVCARCLRELAPAPRLVVRETGDAALAAWAGLSFGGVVRPVLGAFKDAGRTDTAAALAPALGAAITAALLAIAAPGGSDGIELCTIPSTPAALRARGYRPVERLLAQLGLRSARVLRPVAAHLDQAGLDAEARRRNSTGWLRARGAAGRTLLLVDDVLTTGSTLAAAAAAIESAGGAGRGLRRARRDPAPPPMNIAGDLRRTLRDKRPEAGYGGSTGVVQPPFRTG</sequence>
<name>A0A918FFH6_AGRME</name>
<feature type="region of interest" description="Disordered" evidence="2">
    <location>
        <begin position="207"/>
        <end position="256"/>
    </location>
</feature>
<evidence type="ECO:0000256" key="2">
    <source>
        <dbReference type="SAM" id="MobiDB-lite"/>
    </source>
</evidence>
<comment type="caution">
    <text evidence="3">The sequence shown here is derived from an EMBL/GenBank/DDBJ whole genome shotgun (WGS) entry which is preliminary data.</text>
</comment>
<reference evidence="3" key="1">
    <citation type="journal article" date="2014" name="Int. J. Syst. Evol. Microbiol.">
        <title>Complete genome sequence of Corynebacterium casei LMG S-19264T (=DSM 44701T), isolated from a smear-ripened cheese.</title>
        <authorList>
            <consortium name="US DOE Joint Genome Institute (JGI-PGF)"/>
            <person name="Walter F."/>
            <person name="Albersmeier A."/>
            <person name="Kalinowski J."/>
            <person name="Ruckert C."/>
        </authorList>
    </citation>
    <scope>NUCLEOTIDE SEQUENCE</scope>
    <source>
        <strain evidence="3">JCM 3346</strain>
    </source>
</reference>
<comment type="similarity">
    <text evidence="1">Belongs to the ComF/GntX family.</text>
</comment>
<proteinExistence type="inferred from homology"/>